<comment type="caution">
    <text evidence="3">The sequence shown here is derived from an EMBL/GenBank/DDBJ whole genome shotgun (WGS) entry which is preliminary data.</text>
</comment>
<dbReference type="EMBL" id="LNQN01000002">
    <property type="protein sequence ID" value="KSU83021.1"/>
    <property type="molecule type" value="Genomic_DNA"/>
</dbReference>
<dbReference type="NCBIfam" id="TIGR01120">
    <property type="entry name" value="rpiB"/>
    <property type="match status" value="1"/>
</dbReference>
<proteinExistence type="inferred from homology"/>
<dbReference type="InterPro" id="IPR051812">
    <property type="entry name" value="SPI_LacAB/RpiB"/>
</dbReference>
<reference evidence="3 4" key="1">
    <citation type="journal article" date="2014" name="Antonie Van Leeuwenhoek">
        <title>Fictibacillus enclensis sp. nov., isolated from marine sediment.</title>
        <authorList>
            <person name="Dastager S.G."/>
            <person name="Mawlankar R."/>
            <person name="Srinivasan K."/>
            <person name="Tang S.K."/>
            <person name="Lee J.C."/>
            <person name="Ramana V.V."/>
            <person name="Shouche Y.S."/>
        </authorList>
    </citation>
    <scope>NUCLEOTIDE SEQUENCE [LARGE SCALE GENOMIC DNA]</scope>
    <source>
        <strain evidence="3 4">NIO-1003</strain>
    </source>
</reference>
<dbReference type="PANTHER" id="PTHR43732:SF1">
    <property type="entry name" value="RIBOSE 5-PHOSPHATE ISOMERASE"/>
    <property type="match status" value="1"/>
</dbReference>
<dbReference type="InterPro" id="IPR003500">
    <property type="entry name" value="RpiB_LacA_LacB"/>
</dbReference>
<evidence type="ECO:0000313" key="4">
    <source>
        <dbReference type="Proteomes" id="UP000054099"/>
    </source>
</evidence>
<evidence type="ECO:0000256" key="2">
    <source>
        <dbReference type="ARBA" id="ARBA00023235"/>
    </source>
</evidence>
<evidence type="ECO:0000313" key="3">
    <source>
        <dbReference type="EMBL" id="KSU83021.1"/>
    </source>
</evidence>
<comment type="similarity">
    <text evidence="1">Belongs to the LacAB/RpiB family.</text>
</comment>
<dbReference type="Proteomes" id="UP000054099">
    <property type="component" value="Unassembled WGS sequence"/>
</dbReference>
<name>A0A0V8J7K9_9BACL</name>
<gene>
    <name evidence="3" type="ORF">AS030_10520</name>
</gene>
<dbReference type="InterPro" id="IPR004785">
    <property type="entry name" value="RpiB"/>
</dbReference>
<dbReference type="SUPFAM" id="SSF89623">
    <property type="entry name" value="Ribose/Galactose isomerase RpiB/AlsB"/>
    <property type="match status" value="1"/>
</dbReference>
<keyword evidence="2 3" id="KW-0413">Isomerase</keyword>
<evidence type="ECO:0000256" key="1">
    <source>
        <dbReference type="ARBA" id="ARBA00008754"/>
    </source>
</evidence>
<dbReference type="GO" id="GO:0016861">
    <property type="term" value="F:intramolecular oxidoreductase activity, interconverting aldoses and ketoses"/>
    <property type="evidence" value="ECO:0007669"/>
    <property type="project" value="UniProtKB-ARBA"/>
</dbReference>
<dbReference type="Pfam" id="PF02502">
    <property type="entry name" value="LacAB_rpiB"/>
    <property type="match status" value="1"/>
</dbReference>
<protein>
    <submittedName>
        <fullName evidence="3">Sugar phosphate isomerase</fullName>
    </submittedName>
</protein>
<dbReference type="RefSeq" id="WP_061971733.1">
    <property type="nucleotide sequence ID" value="NZ_FMAV01000002.1"/>
</dbReference>
<accession>A0A0V8J7K9</accession>
<dbReference type="PIRSF" id="PIRSF005384">
    <property type="entry name" value="RpiB_LacA_B"/>
    <property type="match status" value="1"/>
</dbReference>
<dbReference type="GO" id="GO:0005975">
    <property type="term" value="P:carbohydrate metabolic process"/>
    <property type="evidence" value="ECO:0007669"/>
    <property type="project" value="InterPro"/>
</dbReference>
<dbReference type="NCBIfam" id="TIGR00689">
    <property type="entry name" value="rpiB_lacA_lacB"/>
    <property type="match status" value="1"/>
</dbReference>
<keyword evidence="4" id="KW-1185">Reference proteome</keyword>
<dbReference type="OrthoDB" id="1778624at2"/>
<dbReference type="NCBIfam" id="NF004051">
    <property type="entry name" value="PRK05571.1"/>
    <property type="match status" value="1"/>
</dbReference>
<dbReference type="InterPro" id="IPR036569">
    <property type="entry name" value="RpiB_LacA_LacB_sf"/>
</dbReference>
<organism evidence="3 4">
    <name type="scientific">Fictibacillus enclensis</name>
    <dbReference type="NCBI Taxonomy" id="1017270"/>
    <lineage>
        <taxon>Bacteria</taxon>
        <taxon>Bacillati</taxon>
        <taxon>Bacillota</taxon>
        <taxon>Bacilli</taxon>
        <taxon>Bacillales</taxon>
        <taxon>Fictibacillaceae</taxon>
        <taxon>Fictibacillus</taxon>
    </lineage>
</organism>
<dbReference type="PANTHER" id="PTHR43732">
    <property type="entry name" value="RIBOSE 5-PHOSPHATE ISOMERASE-RELATED"/>
    <property type="match status" value="1"/>
</dbReference>
<dbReference type="AlphaFoldDB" id="A0A0V8J7K9"/>
<sequence>MRIGLGSDHNAFDMKESVKSYIKELGHEVIDYGCHSCSEVDYPEVAFEVGQDIMKNKLDRGILCCGTGIGVAIAAGKVPGIRAALCHDTYSAERAQLSNNAQILTMGAKVIGVEVAKQVVKMYLGSHFSGGNSGRKVQQITDKEQEFLKGENAPHEKTYK</sequence>
<dbReference type="Gene3D" id="3.40.1400.10">
    <property type="entry name" value="Sugar-phosphate isomerase, RpiB/LacA/LacB"/>
    <property type="match status" value="1"/>
</dbReference>